<proteinExistence type="predicted"/>
<evidence type="ECO:0000313" key="1">
    <source>
        <dbReference type="EMBL" id="PWF26971.1"/>
    </source>
</evidence>
<reference evidence="2" key="1">
    <citation type="submission" date="2018-05" db="EMBL/GenBank/DDBJ databases">
        <authorList>
            <person name="Li Y."/>
        </authorList>
    </citation>
    <scope>NUCLEOTIDE SEQUENCE [LARGE SCALE GENOMIC DNA]</scope>
    <source>
        <strain evidence="2">sk1b4</strain>
    </source>
</reference>
<dbReference type="PANTHER" id="PTHR28255">
    <property type="match status" value="1"/>
</dbReference>
<sequence>MSNLSQSFVELCQHFDGLSQPELLAEVHDQEKNLRFESLDLDTIWEIGTSIRSIARTEDLPVAVDIRVGTQTIFHTALPGAGTTNDCWARRKGRVVEQYTQSSLRVGLTYELNDGEGGFDEQSKLPAEDYAAHGGAFPLLLTSGLSLGYVAVSGLAAAHDHALVVTALSSVLHK</sequence>
<dbReference type="OrthoDB" id="9815315at2"/>
<dbReference type="InterPro" id="IPR005624">
    <property type="entry name" value="PduO/GlcC-like"/>
</dbReference>
<dbReference type="PANTHER" id="PTHR28255:SF1">
    <property type="entry name" value="UPF0303 PROTEIN YBR137W"/>
    <property type="match status" value="1"/>
</dbReference>
<dbReference type="Proteomes" id="UP000245283">
    <property type="component" value="Unassembled WGS sequence"/>
</dbReference>
<comment type="caution">
    <text evidence="1">The sequence shown here is derived from an EMBL/GenBank/DDBJ whole genome shotgun (WGS) entry which is preliminary data.</text>
</comment>
<dbReference type="PIRSF" id="PIRSF008757">
    <property type="entry name" value="UCP008757"/>
    <property type="match status" value="1"/>
</dbReference>
<dbReference type="SUPFAM" id="SSF143744">
    <property type="entry name" value="GlcG-like"/>
    <property type="match status" value="1"/>
</dbReference>
<accession>A0A2V1KB62</accession>
<gene>
    <name evidence="1" type="ORF">DD236_00710</name>
</gene>
<keyword evidence="2" id="KW-1185">Reference proteome</keyword>
<dbReference type="EMBL" id="QETB01000001">
    <property type="protein sequence ID" value="PWF26971.1"/>
    <property type="molecule type" value="Genomic_DNA"/>
</dbReference>
<name>A0A2V1KB62_9ACTO</name>
<evidence type="ECO:0000313" key="2">
    <source>
        <dbReference type="Proteomes" id="UP000245283"/>
    </source>
</evidence>
<dbReference type="NCBIfam" id="NF002696">
    <property type="entry name" value="PRK02487.1-5"/>
    <property type="match status" value="1"/>
</dbReference>
<dbReference type="InterPro" id="IPR038084">
    <property type="entry name" value="PduO/GlcC-like_sf"/>
</dbReference>
<protein>
    <submittedName>
        <fullName evidence="1">Heme-degrading domain-containing protein</fullName>
    </submittedName>
</protein>
<dbReference type="AlphaFoldDB" id="A0A2V1KB62"/>
<organism evidence="1 2">
    <name type="scientific">Ancrocorticia populi</name>
    <dbReference type="NCBI Taxonomy" id="2175228"/>
    <lineage>
        <taxon>Bacteria</taxon>
        <taxon>Bacillati</taxon>
        <taxon>Actinomycetota</taxon>
        <taxon>Actinomycetes</taxon>
        <taxon>Actinomycetales</taxon>
        <taxon>Actinomycetaceae</taxon>
        <taxon>Ancrocorticia</taxon>
    </lineage>
</organism>
<dbReference type="InterPro" id="IPR010371">
    <property type="entry name" value="YBR137W-like"/>
</dbReference>
<dbReference type="RefSeq" id="WP_109092472.1">
    <property type="nucleotide sequence ID" value="NZ_QETB01000001.1"/>
</dbReference>
<dbReference type="Pfam" id="PF03928">
    <property type="entry name" value="HbpS-like"/>
    <property type="match status" value="1"/>
</dbReference>
<dbReference type="Gene3D" id="3.30.450.150">
    <property type="entry name" value="Haem-degrading domain"/>
    <property type="match status" value="1"/>
</dbReference>